<dbReference type="PRINTS" id="PR00347">
    <property type="entry name" value="THAUMATIN"/>
</dbReference>
<name>Q9S8V0_SOLLC</name>
<dbReference type="InterPro" id="IPR037176">
    <property type="entry name" value="Osmotin/thaumatin-like_sf"/>
</dbReference>
<dbReference type="AlphaFoldDB" id="Q9S8V0"/>
<proteinExistence type="evidence at protein level"/>
<protein>
    <submittedName>
        <fullName>Osmotin homolog</fullName>
    </submittedName>
</protein>
<sequence>ATFEVRNNCPYTVWAASTPIGGGRRLD</sequence>
<dbReference type="Gene3D" id="2.60.110.10">
    <property type="entry name" value="Thaumatin"/>
    <property type="match status" value="1"/>
</dbReference>
<accession>Q9S8V0</accession>
<keyword id="KW-0903">Direct protein sequencing</keyword>
<dbReference type="PIR" id="PQ0170">
    <property type="entry name" value="PQ0170"/>
</dbReference>
<dbReference type="InterPro" id="IPR001938">
    <property type="entry name" value="Thaumatin"/>
</dbReference>
<reference key="1">
    <citation type="journal article" date="1991" name="Plant Cell">
        <title>Pathogen-induced proteins with inhibitory activity toward Phytophthora infestans.</title>
        <authorList>
            <person name="Woloshuk C.P."/>
            <person name="Meulenhoff J.S."/>
            <person name="Sela-Buurlage M."/>
            <person name="van den Elzen P.J."/>
            <person name="Cornelissen B.J."/>
        </authorList>
    </citation>
    <scope>PROTEIN SEQUENCE</scope>
</reference>
<dbReference type="SUPFAM" id="SSF49870">
    <property type="entry name" value="Osmotin, thaumatin-like protein"/>
    <property type="match status" value="1"/>
</dbReference>
<organism>
    <name type="scientific">Solanum lycopersicum</name>
    <name type="common">Tomato</name>
    <name type="synonym">Lycopersicon esculentum</name>
    <dbReference type="NCBI Taxonomy" id="4081"/>
    <lineage>
        <taxon>Eukaryota</taxon>
        <taxon>Viridiplantae</taxon>
        <taxon>Streptophyta</taxon>
        <taxon>Embryophyta</taxon>
        <taxon>Tracheophyta</taxon>
        <taxon>Spermatophyta</taxon>
        <taxon>Magnoliopsida</taxon>
        <taxon>eudicotyledons</taxon>
        <taxon>Gunneridae</taxon>
        <taxon>Pentapetalae</taxon>
        <taxon>asterids</taxon>
        <taxon>lamiids</taxon>
        <taxon>Solanales</taxon>
        <taxon>Solanaceae</taxon>
        <taxon>Solanoideae</taxon>
        <taxon>Solaneae</taxon>
        <taxon>Solanum</taxon>
        <taxon>Solanum subgen. Lycopersicon</taxon>
    </lineage>
</organism>